<dbReference type="OMA" id="IRACMIS"/>
<dbReference type="EMBL" id="UYSL01019894">
    <property type="protein sequence ID" value="VDL71086.1"/>
    <property type="molecule type" value="Genomic_DNA"/>
</dbReference>
<reference evidence="4" key="1">
    <citation type="submission" date="2017-02" db="UniProtKB">
        <authorList>
            <consortium name="WormBaseParasite"/>
        </authorList>
    </citation>
    <scope>IDENTIFICATION</scope>
</reference>
<evidence type="ECO:0000256" key="1">
    <source>
        <dbReference type="SAM" id="SignalP"/>
    </source>
</evidence>
<accession>A0A0N4XX27</accession>
<feature type="chain" id="PRO_5043125031" evidence="1">
    <location>
        <begin position="22"/>
        <end position="97"/>
    </location>
</feature>
<name>A0A0N4XX27_NIPBR</name>
<evidence type="ECO:0000313" key="4">
    <source>
        <dbReference type="WBParaSite" id="NBR_0000749601-mRNA-1"/>
    </source>
</evidence>
<dbReference type="OrthoDB" id="5773246at2759"/>
<evidence type="ECO:0000313" key="2">
    <source>
        <dbReference type="EMBL" id="VDL71086.1"/>
    </source>
</evidence>
<gene>
    <name evidence="2" type="ORF">NBR_LOCUS7497</name>
</gene>
<protein>
    <submittedName>
        <fullName evidence="4">Secreted protein</fullName>
    </submittedName>
</protein>
<sequence length="97" mass="10469">MQSIVQVALLCALTSFVIVTSSPSSRTPQACSISEHEEMPCVCCKKDCWYTIAAAATHELGHIPGEAGEREALATLRLIRTCMVNECGSVCIPRVPF</sequence>
<dbReference type="Proteomes" id="UP000271162">
    <property type="component" value="Unassembled WGS sequence"/>
</dbReference>
<keyword evidence="1" id="KW-0732">Signal</keyword>
<feature type="signal peptide" evidence="1">
    <location>
        <begin position="1"/>
        <end position="21"/>
    </location>
</feature>
<keyword evidence="3" id="KW-1185">Reference proteome</keyword>
<dbReference type="WBParaSite" id="NBR_0000749601-mRNA-1">
    <property type="protein sequence ID" value="NBR_0000749601-mRNA-1"/>
    <property type="gene ID" value="NBR_0000749601"/>
</dbReference>
<reference evidence="2 3" key="2">
    <citation type="submission" date="2018-11" db="EMBL/GenBank/DDBJ databases">
        <authorList>
            <consortium name="Pathogen Informatics"/>
        </authorList>
    </citation>
    <scope>NUCLEOTIDE SEQUENCE [LARGE SCALE GENOMIC DNA]</scope>
</reference>
<dbReference type="AlphaFoldDB" id="A0A0N4XX27"/>
<proteinExistence type="predicted"/>
<evidence type="ECO:0000313" key="3">
    <source>
        <dbReference type="Proteomes" id="UP000271162"/>
    </source>
</evidence>
<organism evidence="4">
    <name type="scientific">Nippostrongylus brasiliensis</name>
    <name type="common">Rat hookworm</name>
    <dbReference type="NCBI Taxonomy" id="27835"/>
    <lineage>
        <taxon>Eukaryota</taxon>
        <taxon>Metazoa</taxon>
        <taxon>Ecdysozoa</taxon>
        <taxon>Nematoda</taxon>
        <taxon>Chromadorea</taxon>
        <taxon>Rhabditida</taxon>
        <taxon>Rhabditina</taxon>
        <taxon>Rhabditomorpha</taxon>
        <taxon>Strongyloidea</taxon>
        <taxon>Heligmosomidae</taxon>
        <taxon>Nippostrongylus</taxon>
    </lineage>
</organism>
<dbReference type="STRING" id="27835.A0A0N4XX27"/>